<dbReference type="EMBL" id="CP007145">
    <property type="protein sequence ID" value="AHJ98203.1"/>
    <property type="molecule type" value="Genomic_DNA"/>
</dbReference>
<feature type="transmembrane region" description="Helical" evidence="1">
    <location>
        <begin position="85"/>
        <end position="104"/>
    </location>
</feature>
<reference evidence="2 3" key="1">
    <citation type="submission" date="2014-01" db="EMBL/GenBank/DDBJ databases">
        <title>Complete genome sequence of ionizing-radiation resistance bacterium Hymenobacter swuensis DY53.</title>
        <authorList>
            <person name="Jung J.-H."/>
            <person name="Jeong S.-W."/>
            <person name="Joe M.-H."/>
            <person name="Cho y.-j."/>
            <person name="Kim M.-K."/>
            <person name="Lim S.-Y."/>
        </authorList>
    </citation>
    <scope>NUCLEOTIDE SEQUENCE [LARGE SCALE GENOMIC DNA]</scope>
    <source>
        <strain evidence="2 3">DY53</strain>
    </source>
</reference>
<keyword evidence="1" id="KW-0812">Transmembrane</keyword>
<feature type="transmembrane region" description="Helical" evidence="1">
    <location>
        <begin position="47"/>
        <end position="73"/>
    </location>
</feature>
<accession>W8EZY6</accession>
<evidence type="ECO:0000313" key="3">
    <source>
        <dbReference type="Proteomes" id="UP000019423"/>
    </source>
</evidence>
<sequence>MTSADKLSWNNPITHGFVATAAYYALGLGTSYVLAQRMPLADMCNPGVPLLVGAGVVVLGLLMTFLTLGILLFSNRYQQQATGSLFAHLICISVFIGFVALEAMQKG</sequence>
<dbReference type="PATRIC" id="fig|1227739.3.peg.2799"/>
<gene>
    <name evidence="2" type="ORF">Hsw_2608</name>
</gene>
<keyword evidence="1" id="KW-1133">Transmembrane helix</keyword>
<dbReference type="STRING" id="1227739.Hsw_2608"/>
<evidence type="ECO:0000313" key="2">
    <source>
        <dbReference type="EMBL" id="AHJ98203.1"/>
    </source>
</evidence>
<keyword evidence="3" id="KW-1185">Reference proteome</keyword>
<proteinExistence type="predicted"/>
<keyword evidence="1" id="KW-0472">Membrane</keyword>
<evidence type="ECO:0000256" key="1">
    <source>
        <dbReference type="SAM" id="Phobius"/>
    </source>
</evidence>
<dbReference type="KEGG" id="hsw:Hsw_2608"/>
<name>W8EZY6_9BACT</name>
<dbReference type="Proteomes" id="UP000019423">
    <property type="component" value="Chromosome"/>
</dbReference>
<dbReference type="HOGENOM" id="CLU_2206441_0_0_10"/>
<organism evidence="2 3">
    <name type="scientific">Hymenobacter swuensis DY53</name>
    <dbReference type="NCBI Taxonomy" id="1227739"/>
    <lineage>
        <taxon>Bacteria</taxon>
        <taxon>Pseudomonadati</taxon>
        <taxon>Bacteroidota</taxon>
        <taxon>Cytophagia</taxon>
        <taxon>Cytophagales</taxon>
        <taxon>Hymenobacteraceae</taxon>
        <taxon>Hymenobacter</taxon>
    </lineage>
</organism>
<feature type="transmembrane region" description="Helical" evidence="1">
    <location>
        <begin position="12"/>
        <end position="35"/>
    </location>
</feature>
<dbReference type="RefSeq" id="WP_044002439.1">
    <property type="nucleotide sequence ID" value="NZ_CP007145.1"/>
</dbReference>
<dbReference type="AlphaFoldDB" id="W8EZY6"/>
<protein>
    <submittedName>
        <fullName evidence="2">Uncharacterized protein</fullName>
    </submittedName>
</protein>